<reference evidence="1 2" key="1">
    <citation type="submission" date="2014-04" db="EMBL/GenBank/DDBJ databases">
        <authorList>
            <consortium name="DOE Joint Genome Institute"/>
            <person name="Kuo A."/>
            <person name="Gay G."/>
            <person name="Dore J."/>
            <person name="Kohler A."/>
            <person name="Nagy L.G."/>
            <person name="Floudas D."/>
            <person name="Copeland A."/>
            <person name="Barry K.W."/>
            <person name="Cichocki N."/>
            <person name="Veneault-Fourrey C."/>
            <person name="LaButti K."/>
            <person name="Lindquist E.A."/>
            <person name="Lipzen A."/>
            <person name="Lundell T."/>
            <person name="Morin E."/>
            <person name="Murat C."/>
            <person name="Sun H."/>
            <person name="Tunlid A."/>
            <person name="Henrissat B."/>
            <person name="Grigoriev I.V."/>
            <person name="Hibbett D.S."/>
            <person name="Martin F."/>
            <person name="Nordberg H.P."/>
            <person name="Cantor M.N."/>
            <person name="Hua S.X."/>
        </authorList>
    </citation>
    <scope>NUCLEOTIDE SEQUENCE [LARGE SCALE GENOMIC DNA]</scope>
    <source>
        <strain evidence="2">h7</strain>
    </source>
</reference>
<dbReference type="EMBL" id="KN831770">
    <property type="protein sequence ID" value="KIM46659.1"/>
    <property type="molecule type" value="Genomic_DNA"/>
</dbReference>
<dbReference type="AlphaFoldDB" id="A0A0C3CRG9"/>
<organism evidence="1 2">
    <name type="scientific">Hebeloma cylindrosporum</name>
    <dbReference type="NCBI Taxonomy" id="76867"/>
    <lineage>
        <taxon>Eukaryota</taxon>
        <taxon>Fungi</taxon>
        <taxon>Dikarya</taxon>
        <taxon>Basidiomycota</taxon>
        <taxon>Agaricomycotina</taxon>
        <taxon>Agaricomycetes</taxon>
        <taxon>Agaricomycetidae</taxon>
        <taxon>Agaricales</taxon>
        <taxon>Agaricineae</taxon>
        <taxon>Hymenogastraceae</taxon>
        <taxon>Hebeloma</taxon>
    </lineage>
</organism>
<gene>
    <name evidence="1" type="ORF">M413DRAFT_260510</name>
</gene>
<accession>A0A0C3CRG9</accession>
<sequence>MAIALRARNASRKEVNLVSRSLAYNAWHSRPMGSQDVVHPSFQRIPYTVANVYAKITESPNRVFLLKFENSQQSASKSLPGSLPRSAGFQLTSLHRQRSRDHGIYETLEDLGAERSCLELPGAHELGQQR</sequence>
<proteinExistence type="predicted"/>
<dbReference type="HOGENOM" id="CLU_1938420_0_0_1"/>
<evidence type="ECO:0000313" key="1">
    <source>
        <dbReference type="EMBL" id="KIM46659.1"/>
    </source>
</evidence>
<evidence type="ECO:0000313" key="2">
    <source>
        <dbReference type="Proteomes" id="UP000053424"/>
    </source>
</evidence>
<name>A0A0C3CRG9_HEBCY</name>
<reference evidence="2" key="2">
    <citation type="submission" date="2015-01" db="EMBL/GenBank/DDBJ databases">
        <title>Evolutionary Origins and Diversification of the Mycorrhizal Mutualists.</title>
        <authorList>
            <consortium name="DOE Joint Genome Institute"/>
            <consortium name="Mycorrhizal Genomics Consortium"/>
            <person name="Kohler A."/>
            <person name="Kuo A."/>
            <person name="Nagy L.G."/>
            <person name="Floudas D."/>
            <person name="Copeland A."/>
            <person name="Barry K.W."/>
            <person name="Cichocki N."/>
            <person name="Veneault-Fourrey C."/>
            <person name="LaButti K."/>
            <person name="Lindquist E.A."/>
            <person name="Lipzen A."/>
            <person name="Lundell T."/>
            <person name="Morin E."/>
            <person name="Murat C."/>
            <person name="Riley R."/>
            <person name="Ohm R."/>
            <person name="Sun H."/>
            <person name="Tunlid A."/>
            <person name="Henrissat B."/>
            <person name="Grigoriev I.V."/>
            <person name="Hibbett D.S."/>
            <person name="Martin F."/>
        </authorList>
    </citation>
    <scope>NUCLEOTIDE SEQUENCE [LARGE SCALE GENOMIC DNA]</scope>
    <source>
        <strain evidence="2">h7</strain>
    </source>
</reference>
<protein>
    <submittedName>
        <fullName evidence="1">Uncharacterized protein</fullName>
    </submittedName>
</protein>
<keyword evidence="2" id="KW-1185">Reference proteome</keyword>
<dbReference type="Proteomes" id="UP000053424">
    <property type="component" value="Unassembled WGS sequence"/>
</dbReference>